<comment type="subcellular location">
    <subcellularLocation>
        <location evidence="9">Cytoplasm</location>
    </subcellularLocation>
</comment>
<dbReference type="InterPro" id="IPR012724">
    <property type="entry name" value="DnaJ"/>
</dbReference>
<keyword evidence="5 9" id="KW-0863">Zinc-finger</keyword>
<dbReference type="SUPFAM" id="SSF46565">
    <property type="entry name" value="Chaperone J-domain"/>
    <property type="match status" value="1"/>
</dbReference>
<dbReference type="Pfam" id="PF00226">
    <property type="entry name" value="DnaJ"/>
    <property type="match status" value="1"/>
</dbReference>
<keyword evidence="4 9" id="KW-0677">Repeat</keyword>
<evidence type="ECO:0000256" key="4">
    <source>
        <dbReference type="ARBA" id="ARBA00022737"/>
    </source>
</evidence>
<dbReference type="Gene3D" id="2.10.230.10">
    <property type="entry name" value="Heat shock protein DnaJ, cysteine-rich domain"/>
    <property type="match status" value="1"/>
</dbReference>
<dbReference type="HAMAP" id="MF_01152">
    <property type="entry name" value="DnaJ"/>
    <property type="match status" value="1"/>
</dbReference>
<dbReference type="PANTHER" id="PTHR43096:SF48">
    <property type="entry name" value="CHAPERONE PROTEIN DNAJ"/>
    <property type="match status" value="1"/>
</dbReference>
<evidence type="ECO:0000256" key="2">
    <source>
        <dbReference type="ARBA" id="ARBA00022705"/>
    </source>
</evidence>
<reference evidence="14 15" key="1">
    <citation type="submission" date="2021-03" db="EMBL/GenBank/DDBJ databases">
        <title>Thiomicrorhabdus sp.nov.,novel sulfur-oxidizing bacteria isolated from coastal sediment.</title>
        <authorList>
            <person name="Liu X."/>
        </authorList>
    </citation>
    <scope>NUCLEOTIDE SEQUENCE [LARGE SCALE GENOMIC DNA]</scope>
    <source>
        <strain evidence="14 15">6S2-11</strain>
    </source>
</reference>
<dbReference type="Gene3D" id="2.60.260.20">
    <property type="entry name" value="Urease metallochaperone UreE, N-terminal domain"/>
    <property type="match status" value="2"/>
</dbReference>
<dbReference type="PROSITE" id="PS50076">
    <property type="entry name" value="DNAJ_2"/>
    <property type="match status" value="1"/>
</dbReference>
<dbReference type="SUPFAM" id="SSF49493">
    <property type="entry name" value="HSP40/DnaJ peptide-binding domain"/>
    <property type="match status" value="2"/>
</dbReference>
<evidence type="ECO:0000259" key="12">
    <source>
        <dbReference type="PROSITE" id="PS50076"/>
    </source>
</evidence>
<dbReference type="PANTHER" id="PTHR43096">
    <property type="entry name" value="DNAJ HOMOLOG 1, MITOCHONDRIAL-RELATED"/>
    <property type="match status" value="1"/>
</dbReference>
<dbReference type="CDD" id="cd06257">
    <property type="entry name" value="DnaJ"/>
    <property type="match status" value="1"/>
</dbReference>
<dbReference type="PROSITE" id="PS51188">
    <property type="entry name" value="ZF_CR"/>
    <property type="match status" value="1"/>
</dbReference>
<feature type="compositionally biased region" description="Basic and acidic residues" evidence="11">
    <location>
        <begin position="377"/>
        <end position="388"/>
    </location>
</feature>
<dbReference type="RefSeq" id="WP_208148199.1">
    <property type="nucleotide sequence ID" value="NZ_JAGETV010000005.1"/>
</dbReference>
<evidence type="ECO:0000313" key="14">
    <source>
        <dbReference type="EMBL" id="MBO1926750.1"/>
    </source>
</evidence>
<dbReference type="Gene3D" id="1.10.287.110">
    <property type="entry name" value="DnaJ domain"/>
    <property type="match status" value="1"/>
</dbReference>
<evidence type="ECO:0000256" key="5">
    <source>
        <dbReference type="ARBA" id="ARBA00022771"/>
    </source>
</evidence>
<dbReference type="CDD" id="cd10719">
    <property type="entry name" value="DnaJ_zf"/>
    <property type="match status" value="1"/>
</dbReference>
<dbReference type="Pfam" id="PF01556">
    <property type="entry name" value="DnaJ_C"/>
    <property type="match status" value="1"/>
</dbReference>
<dbReference type="Proteomes" id="UP000664835">
    <property type="component" value="Unassembled WGS sequence"/>
</dbReference>
<feature type="repeat" description="CXXCXGXG motif" evidence="9">
    <location>
        <begin position="185"/>
        <end position="192"/>
    </location>
</feature>
<feature type="repeat" description="CXXCXGXG motif" evidence="9">
    <location>
        <begin position="146"/>
        <end position="153"/>
    </location>
</feature>
<dbReference type="SMART" id="SM00271">
    <property type="entry name" value="DnaJ"/>
    <property type="match status" value="1"/>
</dbReference>
<dbReference type="NCBIfam" id="TIGR02349">
    <property type="entry name" value="DnaJ_bact"/>
    <property type="match status" value="1"/>
</dbReference>
<dbReference type="InterPro" id="IPR036869">
    <property type="entry name" value="J_dom_sf"/>
</dbReference>
<feature type="binding site" evidence="9">
    <location>
        <position position="166"/>
    </location>
    <ligand>
        <name>Zn(2+)</name>
        <dbReference type="ChEBI" id="CHEBI:29105"/>
        <label>2</label>
    </ligand>
</feature>
<feature type="binding site" evidence="9">
    <location>
        <position position="146"/>
    </location>
    <ligand>
        <name>Zn(2+)</name>
        <dbReference type="ChEBI" id="CHEBI:29105"/>
        <label>1</label>
    </ligand>
</feature>
<accession>A0ABS3Q345</accession>
<comment type="similarity">
    <text evidence="9">Belongs to the DnaJ family.</text>
</comment>
<comment type="subunit">
    <text evidence="9">Homodimer.</text>
</comment>
<comment type="function">
    <text evidence="9">Participates actively in the response to hyperosmotic and heat shock by preventing the aggregation of stress-denatured proteins and by disaggregating proteins, also in an autonomous, DnaK-independent fashion. Unfolded proteins bind initially to DnaJ; upon interaction with the DnaJ-bound protein, DnaK hydrolyzes its bound ATP, resulting in the formation of a stable complex. GrpE releases ADP from DnaK; ATP binding to DnaK triggers the release of the substrate protein, thus completing the reaction cycle. Several rounds of ATP-dependent interactions between DnaJ, DnaK and GrpE are required for fully efficient folding. Also involved, together with DnaK and GrpE, in the DNA replication of plasmids through activation of initiation proteins.</text>
</comment>
<gene>
    <name evidence="9 14" type="primary">dnaJ</name>
    <name evidence="14" type="ORF">J3998_04110</name>
</gene>
<dbReference type="PROSITE" id="PS00636">
    <property type="entry name" value="DNAJ_1"/>
    <property type="match status" value="1"/>
</dbReference>
<evidence type="ECO:0000256" key="10">
    <source>
        <dbReference type="PROSITE-ProRule" id="PRU00546"/>
    </source>
</evidence>
<dbReference type="InterPro" id="IPR008971">
    <property type="entry name" value="HSP40/DnaJ_pept-bd"/>
</dbReference>
<feature type="domain" description="CR-type" evidence="13">
    <location>
        <begin position="133"/>
        <end position="211"/>
    </location>
</feature>
<keyword evidence="7 9" id="KW-0346">Stress response</keyword>
<evidence type="ECO:0000259" key="13">
    <source>
        <dbReference type="PROSITE" id="PS51188"/>
    </source>
</evidence>
<comment type="cofactor">
    <cofactor evidence="9">
        <name>Zn(2+)</name>
        <dbReference type="ChEBI" id="CHEBI:29105"/>
    </cofactor>
    <text evidence="9">Binds 2 Zn(2+) ions per monomer.</text>
</comment>
<dbReference type="InterPro" id="IPR001305">
    <property type="entry name" value="HSP_DnaJ_Cys-rich_dom"/>
</dbReference>
<keyword evidence="6 9" id="KW-0862">Zinc</keyword>
<feature type="zinc finger region" description="CR-type" evidence="10">
    <location>
        <begin position="133"/>
        <end position="211"/>
    </location>
</feature>
<dbReference type="Pfam" id="PF00684">
    <property type="entry name" value="DnaJ_CXXCXGXG"/>
    <property type="match status" value="1"/>
</dbReference>
<feature type="domain" description="J" evidence="12">
    <location>
        <begin position="5"/>
        <end position="70"/>
    </location>
</feature>
<evidence type="ECO:0000313" key="15">
    <source>
        <dbReference type="Proteomes" id="UP000664835"/>
    </source>
</evidence>
<dbReference type="CDD" id="cd10747">
    <property type="entry name" value="DnaJ_C"/>
    <property type="match status" value="1"/>
</dbReference>
<keyword evidence="15" id="KW-1185">Reference proteome</keyword>
<name>A0ABS3Q345_9GAMM</name>
<feature type="binding site" evidence="9">
    <location>
        <position position="188"/>
    </location>
    <ligand>
        <name>Zn(2+)</name>
        <dbReference type="ChEBI" id="CHEBI:29105"/>
        <label>2</label>
    </ligand>
</feature>
<protein>
    <recommendedName>
        <fullName evidence="9">Chaperone protein DnaJ</fullName>
    </recommendedName>
</protein>
<keyword evidence="8 9" id="KW-0143">Chaperone</keyword>
<keyword evidence="2 9" id="KW-0235">DNA replication</keyword>
<dbReference type="EMBL" id="JAGETV010000005">
    <property type="protein sequence ID" value="MBO1926750.1"/>
    <property type="molecule type" value="Genomic_DNA"/>
</dbReference>
<organism evidence="14 15">
    <name type="scientific">Thiomicrorhabdus marina</name>
    <dbReference type="NCBI Taxonomy" id="2818442"/>
    <lineage>
        <taxon>Bacteria</taxon>
        <taxon>Pseudomonadati</taxon>
        <taxon>Pseudomonadota</taxon>
        <taxon>Gammaproteobacteria</taxon>
        <taxon>Thiotrichales</taxon>
        <taxon>Piscirickettsiaceae</taxon>
        <taxon>Thiomicrorhabdus</taxon>
    </lineage>
</organism>
<proteinExistence type="inferred from homology"/>
<dbReference type="SUPFAM" id="SSF57938">
    <property type="entry name" value="DnaJ/Hsp40 cysteine-rich domain"/>
    <property type="match status" value="1"/>
</dbReference>
<dbReference type="InterPro" id="IPR036410">
    <property type="entry name" value="HSP_DnaJ_Cys-rich_dom_sf"/>
</dbReference>
<feature type="binding site" evidence="9">
    <location>
        <position position="163"/>
    </location>
    <ligand>
        <name>Zn(2+)</name>
        <dbReference type="ChEBI" id="CHEBI:29105"/>
        <label>2</label>
    </ligand>
</feature>
<dbReference type="InterPro" id="IPR018253">
    <property type="entry name" value="DnaJ_domain_CS"/>
</dbReference>
<dbReference type="NCBIfam" id="NF008035">
    <property type="entry name" value="PRK10767.1"/>
    <property type="match status" value="1"/>
</dbReference>
<keyword evidence="1 9" id="KW-0963">Cytoplasm</keyword>
<evidence type="ECO:0000256" key="9">
    <source>
        <dbReference type="HAMAP-Rule" id="MF_01152"/>
    </source>
</evidence>
<feature type="region of interest" description="Disordered" evidence="11">
    <location>
        <begin position="352"/>
        <end position="388"/>
    </location>
</feature>
<feature type="binding site" evidence="9">
    <location>
        <position position="199"/>
    </location>
    <ligand>
        <name>Zn(2+)</name>
        <dbReference type="ChEBI" id="CHEBI:29105"/>
        <label>1</label>
    </ligand>
</feature>
<keyword evidence="3 9" id="KW-0479">Metal-binding</keyword>
<evidence type="ECO:0000256" key="7">
    <source>
        <dbReference type="ARBA" id="ARBA00023016"/>
    </source>
</evidence>
<evidence type="ECO:0000256" key="3">
    <source>
        <dbReference type="ARBA" id="ARBA00022723"/>
    </source>
</evidence>
<evidence type="ECO:0000256" key="8">
    <source>
        <dbReference type="ARBA" id="ARBA00023186"/>
    </source>
</evidence>
<feature type="binding site" evidence="9">
    <location>
        <position position="185"/>
    </location>
    <ligand>
        <name>Zn(2+)</name>
        <dbReference type="ChEBI" id="CHEBI:29105"/>
        <label>2</label>
    </ligand>
</feature>
<dbReference type="PRINTS" id="PR00625">
    <property type="entry name" value="JDOMAIN"/>
</dbReference>
<evidence type="ECO:0000256" key="11">
    <source>
        <dbReference type="SAM" id="MobiDB-lite"/>
    </source>
</evidence>
<dbReference type="InterPro" id="IPR002939">
    <property type="entry name" value="DnaJ_C"/>
</dbReference>
<feature type="repeat" description="CXXCXGXG motif" evidence="9">
    <location>
        <begin position="163"/>
        <end position="170"/>
    </location>
</feature>
<evidence type="ECO:0000256" key="6">
    <source>
        <dbReference type="ARBA" id="ARBA00022833"/>
    </source>
</evidence>
<feature type="binding site" evidence="9">
    <location>
        <position position="149"/>
    </location>
    <ligand>
        <name>Zn(2+)</name>
        <dbReference type="ChEBI" id="CHEBI:29105"/>
        <label>1</label>
    </ligand>
</feature>
<feature type="repeat" description="CXXCXGXG motif" evidence="9">
    <location>
        <begin position="199"/>
        <end position="206"/>
    </location>
</feature>
<comment type="caution">
    <text evidence="14">The sequence shown here is derived from an EMBL/GenBank/DDBJ whole genome shotgun (WGS) entry which is preliminary data.</text>
</comment>
<sequence length="388" mass="41511">MSKRDYYEVLGVSKSASEGEIKKAYRKMAMKYHPDRNPDNKEAEDKFKEASEAYEVLSDAQKRAAYDQFGHAGVDGQAGGHGGFGGGGFGGFGDIFEDLFGGGGFGGGGRRGPRPGADLQYELEITLEQAVAGAKIDIKIPTKDICDACDGTGAESASDVRTCSTCGGVGQVRMQQGFFAVNTTCPTCNGTGKEVTNPCKKCHGEGYVHSNKTLSVSVPAGVDTGDRIRLQGEGEAGEPGAPKGDLYVRIHVKQHKVFERDGNNLYCQIPLSFTTAALGGTLDVPTLNGKANLKVPAGTQSGQRFKLSGKGVKSVRSTMVGDLVVQVHIETPVKLNARQKELLEEFDASLKGKHSKQHSPKEHSWLDSVKNFFTGDDNDKQDNDGPWK</sequence>
<evidence type="ECO:0000256" key="1">
    <source>
        <dbReference type="ARBA" id="ARBA00022490"/>
    </source>
</evidence>
<comment type="domain">
    <text evidence="9">The J domain is necessary and sufficient to stimulate DnaK ATPase activity. Zinc center 1 plays an important role in the autonomous, DnaK-independent chaperone activity of DnaJ. Zinc center 2 is essential for interaction with DnaK and for DnaJ activity.</text>
</comment>
<dbReference type="InterPro" id="IPR001623">
    <property type="entry name" value="DnaJ_domain"/>
</dbReference>
<feature type="binding site" evidence="9">
    <location>
        <position position="202"/>
    </location>
    <ligand>
        <name>Zn(2+)</name>
        <dbReference type="ChEBI" id="CHEBI:29105"/>
        <label>1</label>
    </ligand>
</feature>